<proteinExistence type="predicted"/>
<gene>
    <name evidence="1" type="ORF">D9V30_00070</name>
</gene>
<name>A0A3L6ZST4_9MICO</name>
<evidence type="ECO:0000313" key="2">
    <source>
        <dbReference type="Proteomes" id="UP000275395"/>
    </source>
</evidence>
<dbReference type="EMBL" id="RCUW01000001">
    <property type="protein sequence ID" value="RLP70869.1"/>
    <property type="molecule type" value="Genomic_DNA"/>
</dbReference>
<reference evidence="1 2" key="1">
    <citation type="submission" date="2018-10" db="EMBL/GenBank/DDBJ databases">
        <authorList>
            <person name="Li J."/>
        </authorList>
    </citation>
    <scope>NUCLEOTIDE SEQUENCE [LARGE SCALE GENOMIC DNA]</scope>
    <source>
        <strain evidence="1 2">JCM 30549</strain>
    </source>
</reference>
<dbReference type="Proteomes" id="UP000275395">
    <property type="component" value="Unassembled WGS sequence"/>
</dbReference>
<accession>A0A3L6ZST4</accession>
<protein>
    <submittedName>
        <fullName evidence="1">Uncharacterized protein</fullName>
    </submittedName>
</protein>
<organism evidence="1 2">
    <name type="scientific">Mycetocola reblochoni</name>
    <dbReference type="NCBI Taxonomy" id="331618"/>
    <lineage>
        <taxon>Bacteria</taxon>
        <taxon>Bacillati</taxon>
        <taxon>Actinomycetota</taxon>
        <taxon>Actinomycetes</taxon>
        <taxon>Micrococcales</taxon>
        <taxon>Microbacteriaceae</taxon>
        <taxon>Mycetocola</taxon>
    </lineage>
</organism>
<dbReference type="AlphaFoldDB" id="A0A3L6ZST4"/>
<comment type="caution">
    <text evidence="1">The sequence shown here is derived from an EMBL/GenBank/DDBJ whole genome shotgun (WGS) entry which is preliminary data.</text>
</comment>
<sequence>MPDVKLKTIKVQGVELRIDPGVLDDFRVVDLLDQIQFEPGKQTRAAGLLRLIVGEQFTDLLDALTDEETGRASTENAVQALMDIMKELAPNS</sequence>
<dbReference type="RefSeq" id="WP_087136125.1">
    <property type="nucleotide sequence ID" value="NZ_RCUW01000001.1"/>
</dbReference>
<evidence type="ECO:0000313" key="1">
    <source>
        <dbReference type="EMBL" id="RLP70869.1"/>
    </source>
</evidence>